<protein>
    <submittedName>
        <fullName evidence="1">Uncharacterized protein</fullName>
    </submittedName>
</protein>
<evidence type="ECO:0000313" key="1">
    <source>
        <dbReference type="EMBL" id="CAD8110518.1"/>
    </source>
</evidence>
<evidence type="ECO:0000313" key="2">
    <source>
        <dbReference type="Proteomes" id="UP000692954"/>
    </source>
</evidence>
<proteinExistence type="predicted"/>
<reference evidence="1" key="1">
    <citation type="submission" date="2021-01" db="EMBL/GenBank/DDBJ databases">
        <authorList>
            <consortium name="Genoscope - CEA"/>
            <person name="William W."/>
        </authorList>
    </citation>
    <scope>NUCLEOTIDE SEQUENCE</scope>
</reference>
<dbReference type="Proteomes" id="UP000692954">
    <property type="component" value="Unassembled WGS sequence"/>
</dbReference>
<organism evidence="1 2">
    <name type="scientific">Paramecium sonneborni</name>
    <dbReference type="NCBI Taxonomy" id="65129"/>
    <lineage>
        <taxon>Eukaryota</taxon>
        <taxon>Sar</taxon>
        <taxon>Alveolata</taxon>
        <taxon>Ciliophora</taxon>
        <taxon>Intramacronucleata</taxon>
        <taxon>Oligohymenophorea</taxon>
        <taxon>Peniculida</taxon>
        <taxon>Parameciidae</taxon>
        <taxon>Paramecium</taxon>
    </lineage>
</organism>
<keyword evidence="2" id="KW-1185">Reference proteome</keyword>
<accession>A0A8S1Q521</accession>
<gene>
    <name evidence="1" type="ORF">PSON_ATCC_30995.1.T0960027</name>
</gene>
<dbReference type="EMBL" id="CAJJDN010000096">
    <property type="protein sequence ID" value="CAD8110518.1"/>
    <property type="molecule type" value="Genomic_DNA"/>
</dbReference>
<sequence length="261" mass="30793">MRNSQAMSMRRSITVQSKMMHKSERSLLPQDDILKEKVKSDFALGHFRGLLSKKTPQKELPKSEIQLKRFEQFGKANQQSKNKRLTFLKYGFRSHEKKNNYYLQPFIRKVREAEGDVANDGSMGVVDLWSDRCINKLMEGMHMTRDNLIVRKMGRELNDSDQQMKQKLEERRMKDKILIESMRLASQDTDTFAFKFQLPSKNKKIVERIAQPTIVSTLRNNISPNDKITQIVDNIDNLHQDYLEIYTDLYSKIRNLQKFIK</sequence>
<name>A0A8S1Q521_9CILI</name>
<dbReference type="OrthoDB" id="290102at2759"/>
<comment type="caution">
    <text evidence="1">The sequence shown here is derived from an EMBL/GenBank/DDBJ whole genome shotgun (WGS) entry which is preliminary data.</text>
</comment>
<dbReference type="AlphaFoldDB" id="A0A8S1Q521"/>